<evidence type="ECO:0000313" key="6">
    <source>
        <dbReference type="Proteomes" id="UP000245119"/>
    </source>
</evidence>
<dbReference type="PANTHER" id="PTHR28052">
    <property type="entry name" value="UPF0545 PROTEIN C22ORF39"/>
    <property type="match status" value="1"/>
</dbReference>
<sequence>MASIAGKNLENLPADVWMVRPCEIYQEEFMDCKSLKGRFHQYYINGTSSDCEGWRRDYQNCFKFRKSGDIPAVEAIIASEKERRVQRLQGARQNDVWEYRKVPPKEWHDELPEWTSKRQNTVLAEVQRQREKTGSFLEPDTGRMCVIS</sequence>
<name>A0A2T7PHI5_POMCA</name>
<dbReference type="AlphaFoldDB" id="A0A2T7PHI5"/>
<dbReference type="PANTHER" id="PTHR28052:SF1">
    <property type="entry name" value="UPF0545 PROTEIN C22ORF39"/>
    <property type="match status" value="1"/>
</dbReference>
<reference evidence="5 6" key="1">
    <citation type="submission" date="2018-04" db="EMBL/GenBank/DDBJ databases">
        <title>The genome of golden apple snail Pomacea canaliculata provides insight into stress tolerance and invasive adaptation.</title>
        <authorList>
            <person name="Liu C."/>
            <person name="Liu B."/>
            <person name="Ren Y."/>
            <person name="Zhang Y."/>
            <person name="Wang H."/>
            <person name="Li S."/>
            <person name="Jiang F."/>
            <person name="Yin L."/>
            <person name="Zhang G."/>
            <person name="Qian W."/>
            <person name="Fan W."/>
        </authorList>
    </citation>
    <scope>NUCLEOTIDE SEQUENCE [LARGE SCALE GENOMIC DNA]</scope>
    <source>
        <strain evidence="5">SZHN2017</strain>
        <tissue evidence="5">Muscle</tissue>
    </source>
</reference>
<gene>
    <name evidence="5" type="ORF">C0Q70_08330</name>
</gene>
<evidence type="ECO:0000256" key="4">
    <source>
        <dbReference type="ARBA" id="ARBA00044235"/>
    </source>
</evidence>
<dbReference type="EMBL" id="PZQS01000004">
    <property type="protein sequence ID" value="PVD32883.1"/>
    <property type="molecule type" value="Genomic_DNA"/>
</dbReference>
<evidence type="ECO:0000256" key="1">
    <source>
        <dbReference type="ARBA" id="ARBA00006412"/>
    </source>
</evidence>
<protein>
    <recommendedName>
        <fullName evidence="3">Synaptic plasticity regulator PANTS</fullName>
    </recommendedName>
    <alternativeName>
        <fullName evidence="4">Plasticity-associated neural transcript short</fullName>
    </alternativeName>
</protein>
<comment type="caution">
    <text evidence="5">The sequence shown here is derived from an EMBL/GenBank/DDBJ whole genome shotgun (WGS) entry which is preliminary data.</text>
</comment>
<evidence type="ECO:0000256" key="2">
    <source>
        <dbReference type="ARBA" id="ARBA00043942"/>
    </source>
</evidence>
<comment type="subcellular location">
    <subcellularLocation>
        <location evidence="2">Synaptic cleft</location>
    </subcellularLocation>
</comment>
<dbReference type="Pfam" id="PF11326">
    <property type="entry name" value="PANTS-like"/>
    <property type="match status" value="1"/>
</dbReference>
<dbReference type="OMA" id="CHLYKDE"/>
<keyword evidence="6" id="KW-1185">Reference proteome</keyword>
<accession>A0A2T7PHI5</accession>
<dbReference type="OrthoDB" id="5946508at2759"/>
<dbReference type="InterPro" id="IPR021475">
    <property type="entry name" value="Pants/Emi1-like"/>
</dbReference>
<organism evidence="5 6">
    <name type="scientific">Pomacea canaliculata</name>
    <name type="common">Golden apple snail</name>
    <dbReference type="NCBI Taxonomy" id="400727"/>
    <lineage>
        <taxon>Eukaryota</taxon>
        <taxon>Metazoa</taxon>
        <taxon>Spiralia</taxon>
        <taxon>Lophotrochozoa</taxon>
        <taxon>Mollusca</taxon>
        <taxon>Gastropoda</taxon>
        <taxon>Caenogastropoda</taxon>
        <taxon>Architaenioglossa</taxon>
        <taxon>Ampullarioidea</taxon>
        <taxon>Ampullariidae</taxon>
        <taxon>Pomacea</taxon>
    </lineage>
</organism>
<proteinExistence type="inferred from homology"/>
<dbReference type="GO" id="GO:0043083">
    <property type="term" value="C:synaptic cleft"/>
    <property type="evidence" value="ECO:0007669"/>
    <property type="project" value="UniProtKB-SubCell"/>
</dbReference>
<evidence type="ECO:0000313" key="5">
    <source>
        <dbReference type="EMBL" id="PVD32883.1"/>
    </source>
</evidence>
<evidence type="ECO:0000256" key="3">
    <source>
        <dbReference type="ARBA" id="ARBA00044072"/>
    </source>
</evidence>
<dbReference type="Proteomes" id="UP000245119">
    <property type="component" value="Linkage Group LG4"/>
</dbReference>
<comment type="similarity">
    <text evidence="1">Belongs to the UPF0545 family.</text>
</comment>